<dbReference type="GO" id="GO:0046872">
    <property type="term" value="F:metal ion binding"/>
    <property type="evidence" value="ECO:0007669"/>
    <property type="project" value="UniProtKB-KW"/>
</dbReference>
<evidence type="ECO:0000256" key="4">
    <source>
        <dbReference type="ARBA" id="ARBA00013081"/>
    </source>
</evidence>
<dbReference type="EC" id="3.1.3.16" evidence="4"/>
<evidence type="ECO:0000256" key="3">
    <source>
        <dbReference type="ARBA" id="ARBA00006702"/>
    </source>
</evidence>
<evidence type="ECO:0000256" key="1">
    <source>
        <dbReference type="ARBA" id="ARBA00001936"/>
    </source>
</evidence>
<comment type="subcellular location">
    <subcellularLocation>
        <location evidence="2">Membrane</location>
        <topology evidence="2">Peripheral membrane protein</topology>
    </subcellularLocation>
</comment>
<feature type="compositionally biased region" description="Low complexity" evidence="13">
    <location>
        <begin position="227"/>
        <end position="237"/>
    </location>
</feature>
<protein>
    <recommendedName>
        <fullName evidence="4">protein-serine/threonine phosphatase</fullName>
        <ecNumber evidence="4">3.1.3.16</ecNumber>
    </recommendedName>
</protein>
<dbReference type="PROSITE" id="PS51746">
    <property type="entry name" value="PPM_2"/>
    <property type="match status" value="1"/>
</dbReference>
<keyword evidence="8 12" id="KW-0904">Protein phosphatase</keyword>
<comment type="similarity">
    <text evidence="3 12">Belongs to the PP2C family.</text>
</comment>
<evidence type="ECO:0000259" key="14">
    <source>
        <dbReference type="PROSITE" id="PS51746"/>
    </source>
</evidence>
<feature type="region of interest" description="Disordered" evidence="13">
    <location>
        <begin position="78"/>
        <end position="102"/>
    </location>
</feature>
<reference evidence="15" key="1">
    <citation type="journal article" date="2011" name="PLoS Biol.">
        <title>Gene gain and loss during evolution of obligate parasitism in the white rust pathogen of Arabidopsis thaliana.</title>
        <authorList>
            <person name="Kemen E."/>
            <person name="Gardiner A."/>
            <person name="Schultz-Larsen T."/>
            <person name="Kemen A.C."/>
            <person name="Balmuth A.L."/>
            <person name="Robert-Seilaniantz A."/>
            <person name="Bailey K."/>
            <person name="Holub E."/>
            <person name="Studholme D.J."/>
            <person name="Maclean D."/>
            <person name="Jones J.D."/>
        </authorList>
    </citation>
    <scope>NUCLEOTIDE SEQUENCE</scope>
</reference>
<keyword evidence="6 12" id="KW-0378">Hydrolase</keyword>
<comment type="catalytic activity">
    <reaction evidence="11">
        <text>O-phospho-L-threonyl-[protein] + H2O = L-threonyl-[protein] + phosphate</text>
        <dbReference type="Rhea" id="RHEA:47004"/>
        <dbReference type="Rhea" id="RHEA-COMP:11060"/>
        <dbReference type="Rhea" id="RHEA-COMP:11605"/>
        <dbReference type="ChEBI" id="CHEBI:15377"/>
        <dbReference type="ChEBI" id="CHEBI:30013"/>
        <dbReference type="ChEBI" id="CHEBI:43474"/>
        <dbReference type="ChEBI" id="CHEBI:61977"/>
        <dbReference type="EC" id="3.1.3.16"/>
    </reaction>
</comment>
<dbReference type="SUPFAM" id="SSF81606">
    <property type="entry name" value="PP2C-like"/>
    <property type="match status" value="1"/>
</dbReference>
<name>F0WGP8_9STRA</name>
<dbReference type="SMART" id="SM00331">
    <property type="entry name" value="PP2C_SIG"/>
    <property type="match status" value="1"/>
</dbReference>
<feature type="compositionally biased region" description="Polar residues" evidence="13">
    <location>
        <begin position="79"/>
        <end position="97"/>
    </location>
</feature>
<comment type="catalytic activity">
    <reaction evidence="10">
        <text>O-phospho-L-seryl-[protein] + H2O = L-seryl-[protein] + phosphate</text>
        <dbReference type="Rhea" id="RHEA:20629"/>
        <dbReference type="Rhea" id="RHEA-COMP:9863"/>
        <dbReference type="Rhea" id="RHEA-COMP:11604"/>
        <dbReference type="ChEBI" id="CHEBI:15377"/>
        <dbReference type="ChEBI" id="CHEBI:29999"/>
        <dbReference type="ChEBI" id="CHEBI:43474"/>
        <dbReference type="ChEBI" id="CHEBI:83421"/>
        <dbReference type="EC" id="3.1.3.16"/>
    </reaction>
</comment>
<dbReference type="Gene3D" id="3.60.40.10">
    <property type="entry name" value="PPM-type phosphatase domain"/>
    <property type="match status" value="1"/>
</dbReference>
<keyword evidence="7" id="KW-0460">Magnesium</keyword>
<proteinExistence type="inferred from homology"/>
<sequence length="442" mass="48718">MSLLSHMIQFVIIRDWIPTAFSHFTSSMELSTGHFAVMERKSLFGTRCQGQPRVLPNHRSRQHRRLLRMHHDKLVDGSAFTSNSVQKTKPLENASTKKPSKTVDDAAQGRICLTNHVCSSSNPTDNTYGAPSPYQPSATIRDYAAVATQNSRFRKYMEDECVVIPNFSIDENDTALNSFFAVFDGHGGNFCSRYAASHMHNTFSTILSQIFQRKWKEENGKMDAVRSSDATSSSSVDMEGDVVSPSDIRDSFERAYASIDAKLVQDEEAATCGSTAVTCMIRKYQGDTWYHVANVGDSRAILYSNGVTRRLSVDHKAASEEEATRIRAAKGIIFNKRVGGVVSVARALGQADEKEFIISTPHSVSGIVETMDSFIVLSSDGVSDVFTDEEVSEFVHNRLLKGDRSVAICKSLLEASKSRGAVDNMTVVIICLADPKVDGVLK</sequence>
<dbReference type="PANTHER" id="PTHR13832">
    <property type="entry name" value="PROTEIN PHOSPHATASE 2C"/>
    <property type="match status" value="1"/>
</dbReference>
<feature type="region of interest" description="Disordered" evidence="13">
    <location>
        <begin position="222"/>
        <end position="244"/>
    </location>
</feature>
<dbReference type="InterPro" id="IPR015655">
    <property type="entry name" value="PP2C"/>
</dbReference>
<evidence type="ECO:0000256" key="7">
    <source>
        <dbReference type="ARBA" id="ARBA00022842"/>
    </source>
</evidence>
<dbReference type="PROSITE" id="PS01032">
    <property type="entry name" value="PPM_1"/>
    <property type="match status" value="1"/>
</dbReference>
<comment type="cofactor">
    <cofactor evidence="1">
        <name>Mn(2+)</name>
        <dbReference type="ChEBI" id="CHEBI:29035"/>
    </cofactor>
</comment>
<dbReference type="GO" id="GO:0004722">
    <property type="term" value="F:protein serine/threonine phosphatase activity"/>
    <property type="evidence" value="ECO:0007669"/>
    <property type="project" value="UniProtKB-EC"/>
</dbReference>
<keyword evidence="9" id="KW-0464">Manganese</keyword>
<dbReference type="GO" id="GO:0016020">
    <property type="term" value="C:membrane"/>
    <property type="evidence" value="ECO:0007669"/>
    <property type="project" value="UniProtKB-SubCell"/>
</dbReference>
<dbReference type="AlphaFoldDB" id="F0WGP8"/>
<dbReference type="PANTHER" id="PTHR13832:SF803">
    <property type="entry name" value="PROTEIN PHOSPHATASE 1G"/>
    <property type="match status" value="1"/>
</dbReference>
<accession>F0WGP8</accession>
<dbReference type="InterPro" id="IPR036457">
    <property type="entry name" value="PPM-type-like_dom_sf"/>
</dbReference>
<evidence type="ECO:0000256" key="5">
    <source>
        <dbReference type="ARBA" id="ARBA00022723"/>
    </source>
</evidence>
<evidence type="ECO:0000313" key="15">
    <source>
        <dbReference type="EMBL" id="CCA20412.1"/>
    </source>
</evidence>
<gene>
    <name evidence="15" type="primary">AlNc14C94G5775</name>
    <name evidence="15" type="ORF">ALNC14_065550</name>
</gene>
<evidence type="ECO:0000256" key="2">
    <source>
        <dbReference type="ARBA" id="ARBA00004170"/>
    </source>
</evidence>
<organism evidence="15">
    <name type="scientific">Albugo laibachii Nc14</name>
    <dbReference type="NCBI Taxonomy" id="890382"/>
    <lineage>
        <taxon>Eukaryota</taxon>
        <taxon>Sar</taxon>
        <taxon>Stramenopiles</taxon>
        <taxon>Oomycota</taxon>
        <taxon>Peronosporomycetes</taxon>
        <taxon>Albuginales</taxon>
        <taxon>Albuginaceae</taxon>
        <taxon>Albugo</taxon>
    </lineage>
</organism>
<evidence type="ECO:0000256" key="6">
    <source>
        <dbReference type="ARBA" id="ARBA00022801"/>
    </source>
</evidence>
<evidence type="ECO:0000256" key="8">
    <source>
        <dbReference type="ARBA" id="ARBA00022912"/>
    </source>
</evidence>
<dbReference type="Pfam" id="PF00481">
    <property type="entry name" value="PP2C"/>
    <property type="match status" value="1"/>
</dbReference>
<dbReference type="SMART" id="SM00332">
    <property type="entry name" value="PP2Cc"/>
    <property type="match status" value="1"/>
</dbReference>
<keyword evidence="5" id="KW-0479">Metal-binding</keyword>
<evidence type="ECO:0000256" key="9">
    <source>
        <dbReference type="ARBA" id="ARBA00023211"/>
    </source>
</evidence>
<dbReference type="InterPro" id="IPR000222">
    <property type="entry name" value="PP2C_BS"/>
</dbReference>
<feature type="domain" description="PPM-type phosphatase" evidence="14">
    <location>
        <begin position="142"/>
        <end position="432"/>
    </location>
</feature>
<evidence type="ECO:0000256" key="10">
    <source>
        <dbReference type="ARBA" id="ARBA00047761"/>
    </source>
</evidence>
<dbReference type="InterPro" id="IPR001932">
    <property type="entry name" value="PPM-type_phosphatase-like_dom"/>
</dbReference>
<dbReference type="CDD" id="cd00143">
    <property type="entry name" value="PP2Cc"/>
    <property type="match status" value="1"/>
</dbReference>
<evidence type="ECO:0000256" key="12">
    <source>
        <dbReference type="RuleBase" id="RU003465"/>
    </source>
</evidence>
<dbReference type="HOGENOM" id="CLU_013173_1_5_1"/>
<dbReference type="EMBL" id="FR824139">
    <property type="protein sequence ID" value="CCA20412.1"/>
    <property type="molecule type" value="Genomic_DNA"/>
</dbReference>
<evidence type="ECO:0000256" key="13">
    <source>
        <dbReference type="SAM" id="MobiDB-lite"/>
    </source>
</evidence>
<evidence type="ECO:0000256" key="11">
    <source>
        <dbReference type="ARBA" id="ARBA00048336"/>
    </source>
</evidence>
<reference evidence="15" key="2">
    <citation type="submission" date="2011-02" db="EMBL/GenBank/DDBJ databases">
        <authorList>
            <person name="MacLean D."/>
        </authorList>
    </citation>
    <scope>NUCLEOTIDE SEQUENCE</scope>
</reference>